<dbReference type="EMBL" id="CM046394">
    <property type="protein sequence ID" value="KAI8547842.1"/>
    <property type="molecule type" value="Genomic_DNA"/>
</dbReference>
<sequence>MRRAAVGIGNIHHDMYMCKEPCRTSALTGQAWVTELEGGNPKRMYQSFRMSKINFFSFVYQLEHNYGLQVSKRISVAKQVAIFFWIMGQRANNRYAQEHFQYSGETTSRQFHNVLHALNAMAIDWVALVSATMAIHNFIRRKTFLTFLLVSMIGDQISYLQIVE</sequence>
<name>A0ACC0N5A0_RHOML</name>
<evidence type="ECO:0000313" key="1">
    <source>
        <dbReference type="EMBL" id="KAI8547842.1"/>
    </source>
</evidence>
<dbReference type="Proteomes" id="UP001062846">
    <property type="component" value="Chromosome 7"/>
</dbReference>
<protein>
    <submittedName>
        <fullName evidence="1">Uncharacterized protein</fullName>
    </submittedName>
</protein>
<comment type="caution">
    <text evidence="1">The sequence shown here is derived from an EMBL/GenBank/DDBJ whole genome shotgun (WGS) entry which is preliminary data.</text>
</comment>
<reference evidence="1" key="1">
    <citation type="submission" date="2022-02" db="EMBL/GenBank/DDBJ databases">
        <title>Plant Genome Project.</title>
        <authorList>
            <person name="Zhang R.-G."/>
        </authorList>
    </citation>
    <scope>NUCLEOTIDE SEQUENCE</scope>
    <source>
        <strain evidence="1">AT1</strain>
    </source>
</reference>
<organism evidence="1 2">
    <name type="scientific">Rhododendron molle</name>
    <name type="common">Chinese azalea</name>
    <name type="synonym">Azalea mollis</name>
    <dbReference type="NCBI Taxonomy" id="49168"/>
    <lineage>
        <taxon>Eukaryota</taxon>
        <taxon>Viridiplantae</taxon>
        <taxon>Streptophyta</taxon>
        <taxon>Embryophyta</taxon>
        <taxon>Tracheophyta</taxon>
        <taxon>Spermatophyta</taxon>
        <taxon>Magnoliopsida</taxon>
        <taxon>eudicotyledons</taxon>
        <taxon>Gunneridae</taxon>
        <taxon>Pentapetalae</taxon>
        <taxon>asterids</taxon>
        <taxon>Ericales</taxon>
        <taxon>Ericaceae</taxon>
        <taxon>Ericoideae</taxon>
        <taxon>Rhodoreae</taxon>
        <taxon>Rhododendron</taxon>
    </lineage>
</organism>
<accession>A0ACC0N5A0</accession>
<proteinExistence type="predicted"/>
<evidence type="ECO:0000313" key="2">
    <source>
        <dbReference type="Proteomes" id="UP001062846"/>
    </source>
</evidence>
<keyword evidence="2" id="KW-1185">Reference proteome</keyword>
<gene>
    <name evidence="1" type="ORF">RHMOL_Rhmol07G0227000</name>
</gene>